<keyword evidence="9 13" id="KW-0234">DNA repair</keyword>
<dbReference type="GO" id="GO:0006281">
    <property type="term" value="P:DNA repair"/>
    <property type="evidence" value="ECO:0007669"/>
    <property type="project" value="UniProtKB-UniRule"/>
</dbReference>
<keyword evidence="2 13" id="KW-0227">DNA damage</keyword>
<evidence type="ECO:0000256" key="10">
    <source>
        <dbReference type="ARBA" id="ARBA00023235"/>
    </source>
</evidence>
<keyword evidence="11 13" id="KW-0539">Nucleus</keyword>
<feature type="DNA-binding region" evidence="13">
    <location>
        <begin position="567"/>
        <end position="586"/>
    </location>
</feature>
<comment type="subunit">
    <text evidence="12">Monomer. Interacts with telomerase.</text>
</comment>
<dbReference type="GO" id="GO:0003677">
    <property type="term" value="F:DNA binding"/>
    <property type="evidence" value="ECO:0007669"/>
    <property type="project" value="UniProtKB-KW"/>
</dbReference>
<dbReference type="GO" id="GO:0005524">
    <property type="term" value="F:ATP binding"/>
    <property type="evidence" value="ECO:0007669"/>
    <property type="project" value="UniProtKB-UniRule"/>
</dbReference>
<gene>
    <name evidence="13" type="primary">PIF1</name>
    <name evidence="16" type="ORF">ABEB36_009948</name>
</gene>
<feature type="binding site" evidence="13">
    <location>
        <begin position="215"/>
        <end position="222"/>
    </location>
    <ligand>
        <name>ATP</name>
        <dbReference type="ChEBI" id="CHEBI:30616"/>
    </ligand>
</feature>
<comment type="function">
    <text evidence="13">DNA-dependent ATPase and 5'-3' DNA helicase required for the maintenance of both mitochondrial and nuclear genome stability.</text>
</comment>
<dbReference type="AlphaFoldDB" id="A0ABD1EK51"/>
<keyword evidence="1 13" id="KW-0547">Nucleotide-binding</keyword>
<evidence type="ECO:0000256" key="14">
    <source>
        <dbReference type="SAM" id="MobiDB-lite"/>
    </source>
</evidence>
<dbReference type="HAMAP" id="MF_03176">
    <property type="entry name" value="PIF1"/>
    <property type="match status" value="1"/>
</dbReference>
<dbReference type="EMBL" id="JBDJPC010000007">
    <property type="protein sequence ID" value="KAL1494333.1"/>
    <property type="molecule type" value="Genomic_DNA"/>
</dbReference>
<dbReference type="Gene3D" id="3.40.50.300">
    <property type="entry name" value="P-loop containing nucleotide triphosphate hydrolases"/>
    <property type="match status" value="2"/>
</dbReference>
<feature type="domain" description="AAA+ ATPase" evidence="15">
    <location>
        <begin position="207"/>
        <end position="363"/>
    </location>
</feature>
<comment type="catalytic activity">
    <reaction evidence="13">
        <text>ATP + H2O = ADP + phosphate + H(+)</text>
        <dbReference type="Rhea" id="RHEA:13065"/>
        <dbReference type="ChEBI" id="CHEBI:15377"/>
        <dbReference type="ChEBI" id="CHEBI:15378"/>
        <dbReference type="ChEBI" id="CHEBI:30616"/>
        <dbReference type="ChEBI" id="CHEBI:43474"/>
        <dbReference type="ChEBI" id="CHEBI:456216"/>
        <dbReference type="EC" id="5.6.2.3"/>
    </reaction>
</comment>
<evidence type="ECO:0000256" key="8">
    <source>
        <dbReference type="ARBA" id="ARBA00023172"/>
    </source>
</evidence>
<evidence type="ECO:0000256" key="4">
    <source>
        <dbReference type="ARBA" id="ARBA00022806"/>
    </source>
</evidence>
<comment type="subcellular location">
    <subcellularLocation>
        <location evidence="13">Nucleus</location>
    </subcellularLocation>
    <subcellularLocation>
        <location evidence="13">Mitochondrion</location>
    </subcellularLocation>
</comment>
<evidence type="ECO:0000256" key="5">
    <source>
        <dbReference type="ARBA" id="ARBA00022840"/>
    </source>
</evidence>
<dbReference type="GO" id="GO:0005634">
    <property type="term" value="C:nucleus"/>
    <property type="evidence" value="ECO:0007669"/>
    <property type="project" value="UniProtKB-SubCell"/>
</dbReference>
<keyword evidence="8 13" id="KW-0233">DNA recombination</keyword>
<dbReference type="GO" id="GO:0006310">
    <property type="term" value="P:DNA recombination"/>
    <property type="evidence" value="ECO:0007669"/>
    <property type="project" value="UniProtKB-UniRule"/>
</dbReference>
<evidence type="ECO:0000256" key="1">
    <source>
        <dbReference type="ARBA" id="ARBA00022741"/>
    </source>
</evidence>
<dbReference type="InterPro" id="IPR051055">
    <property type="entry name" value="PIF1_helicase"/>
</dbReference>
<evidence type="ECO:0000256" key="2">
    <source>
        <dbReference type="ARBA" id="ARBA00022763"/>
    </source>
</evidence>
<dbReference type="PANTHER" id="PTHR47642:SF7">
    <property type="entry name" value="ATP-DEPENDENT DNA HELICASE PIF1"/>
    <property type="match status" value="1"/>
</dbReference>
<dbReference type="InterPro" id="IPR003593">
    <property type="entry name" value="AAA+_ATPase"/>
</dbReference>
<evidence type="ECO:0000256" key="9">
    <source>
        <dbReference type="ARBA" id="ARBA00023204"/>
    </source>
</evidence>
<name>A0ABD1EK51_HYPHA</name>
<dbReference type="SMART" id="SM00382">
    <property type="entry name" value="AAA"/>
    <property type="match status" value="1"/>
</dbReference>
<evidence type="ECO:0000259" key="15">
    <source>
        <dbReference type="SMART" id="SM00382"/>
    </source>
</evidence>
<keyword evidence="7 13" id="KW-0496">Mitochondrion</keyword>
<comment type="cofactor">
    <cofactor evidence="13">
        <name>Mg(2+)</name>
        <dbReference type="ChEBI" id="CHEBI:18420"/>
    </cofactor>
</comment>
<dbReference type="PANTHER" id="PTHR47642">
    <property type="entry name" value="ATP-DEPENDENT DNA HELICASE"/>
    <property type="match status" value="1"/>
</dbReference>
<dbReference type="Pfam" id="PF21530">
    <property type="entry name" value="Pif1_2B_dom"/>
    <property type="match status" value="1"/>
</dbReference>
<keyword evidence="6 13" id="KW-0238">DNA-binding</keyword>
<evidence type="ECO:0000256" key="12">
    <source>
        <dbReference type="ARBA" id="ARBA00065873"/>
    </source>
</evidence>
<keyword evidence="17" id="KW-1185">Reference proteome</keyword>
<dbReference type="CDD" id="cd18037">
    <property type="entry name" value="DEXSc_Pif1_like"/>
    <property type="match status" value="1"/>
</dbReference>
<proteinExistence type="inferred from homology"/>
<dbReference type="InterPro" id="IPR057437">
    <property type="entry name" value="PIF1/LRR1_PH"/>
</dbReference>
<dbReference type="FunFam" id="3.40.50.300:FF:003367">
    <property type="entry name" value="ATP-dependent DNA helicase PIF1"/>
    <property type="match status" value="1"/>
</dbReference>
<evidence type="ECO:0000313" key="17">
    <source>
        <dbReference type="Proteomes" id="UP001566132"/>
    </source>
</evidence>
<comment type="similarity">
    <text evidence="13">Belongs to the helicase family. PIF1 subfamily.</text>
</comment>
<dbReference type="CDD" id="cd18809">
    <property type="entry name" value="SF1_C_RecD"/>
    <property type="match status" value="1"/>
</dbReference>
<keyword evidence="5 13" id="KW-0067">ATP-binding</keyword>
<evidence type="ECO:0000256" key="7">
    <source>
        <dbReference type="ARBA" id="ARBA00023128"/>
    </source>
</evidence>
<keyword evidence="4 13" id="KW-0347">Helicase</keyword>
<dbReference type="InterPro" id="IPR027417">
    <property type="entry name" value="P-loop_NTPase"/>
</dbReference>
<protein>
    <recommendedName>
        <fullName evidence="13">ATP-dependent DNA helicase PIF1</fullName>
        <ecNumber evidence="13">5.6.2.3</ecNumber>
    </recommendedName>
    <alternativeName>
        <fullName evidence="13">DNA 5'-3' helicase PIF1</fullName>
    </alternativeName>
    <alternativeName>
        <fullName evidence="13">DNA repair and recombination helicase PIF1</fullName>
    </alternativeName>
</protein>
<evidence type="ECO:0000256" key="13">
    <source>
        <dbReference type="HAMAP-Rule" id="MF_03176"/>
    </source>
</evidence>
<sequence>MDDSGLLCCEVNVEWLNKQGILNRKLSSKKASLRILRGNTQQIFIEISVEKVAPVKLSFSKDTQVHNKFMKDGKSSIRFPSENATVFISNAPPEKLRGFLKTIFIKMTNGKALPKVSTTLRNQVLLHKPSQYEDISPVTDGEIIKAVRKANGKSTDTTPSPLAGRKRKIERSSTDKAPAAKKLYSELPLQEHTLDDEQMNILNACLSGQNIFFTGSAGTGKSFLLKKIIGALPPDVTVATASTGVAACHIGGITLHQFAGIGGGDARIERCIELASKPPIVTIWRKCKHLIIDEISMVDGTYFQKIEEVARKIRKNDKPFGGIQLILCGDFFQLPPVAKQVPGEKKFSGSRFCFQTEAWNTCRLITFELQNVHRQTDKRFISILNRIRLGKVDEDVTNTLKETAKQNIEGDGILATRLCSHTKDADIINETKLKALEGQSKIFEAEDLIPGTTKQLDNQTPVPGRLELKIGAQVMLLKNVNVSAGLVNGARGVVKDFRNGLPLVQFKNKKEYLAQREQWIVKTAGGASLTRKQIPLKLAWAFSIHKSQGLTLDCVEMSLGRVFEAGQAYVALSRAQSLEGLRVHDFKSSQVWANPEVISFYKTLDQMRIIPLGVNRNATNKVNIKSRPVKKSFKKLMMEKPIVTIQ</sequence>
<dbReference type="GO" id="GO:0016787">
    <property type="term" value="F:hydrolase activity"/>
    <property type="evidence" value="ECO:0007669"/>
    <property type="project" value="UniProtKB-KW"/>
</dbReference>
<evidence type="ECO:0000256" key="3">
    <source>
        <dbReference type="ARBA" id="ARBA00022801"/>
    </source>
</evidence>
<dbReference type="Pfam" id="PF25344">
    <property type="entry name" value="PH_LRR1"/>
    <property type="match status" value="1"/>
</dbReference>
<organism evidence="16 17">
    <name type="scientific">Hypothenemus hampei</name>
    <name type="common">Coffee berry borer</name>
    <dbReference type="NCBI Taxonomy" id="57062"/>
    <lineage>
        <taxon>Eukaryota</taxon>
        <taxon>Metazoa</taxon>
        <taxon>Ecdysozoa</taxon>
        <taxon>Arthropoda</taxon>
        <taxon>Hexapoda</taxon>
        <taxon>Insecta</taxon>
        <taxon>Pterygota</taxon>
        <taxon>Neoptera</taxon>
        <taxon>Endopterygota</taxon>
        <taxon>Coleoptera</taxon>
        <taxon>Polyphaga</taxon>
        <taxon>Cucujiformia</taxon>
        <taxon>Curculionidae</taxon>
        <taxon>Scolytinae</taxon>
        <taxon>Hypothenemus</taxon>
    </lineage>
</organism>
<reference evidence="16 17" key="1">
    <citation type="submission" date="2024-05" db="EMBL/GenBank/DDBJ databases">
        <title>Genetic variation in Jamaican populations of the coffee berry borer (Hypothenemus hampei).</title>
        <authorList>
            <person name="Errbii M."/>
            <person name="Myrie A."/>
        </authorList>
    </citation>
    <scope>NUCLEOTIDE SEQUENCE [LARGE SCALE GENOMIC DNA]</scope>
    <source>
        <strain evidence="16">JA-Hopewell-2020-01-JO</strain>
        <tissue evidence="16">Whole body</tissue>
    </source>
</reference>
<dbReference type="SUPFAM" id="SSF52540">
    <property type="entry name" value="P-loop containing nucleoside triphosphate hydrolases"/>
    <property type="match status" value="2"/>
</dbReference>
<evidence type="ECO:0000256" key="6">
    <source>
        <dbReference type="ARBA" id="ARBA00023125"/>
    </source>
</evidence>
<dbReference type="InterPro" id="IPR049163">
    <property type="entry name" value="Pif1-like_2B_dom"/>
</dbReference>
<dbReference type="EC" id="5.6.2.3" evidence="13"/>
<feature type="region of interest" description="Disordered" evidence="14">
    <location>
        <begin position="150"/>
        <end position="177"/>
    </location>
</feature>
<accession>A0ABD1EK51</accession>
<dbReference type="FunFam" id="3.40.50.300:FF:000805">
    <property type="entry name" value="ATP-dependent DNA helicase PIF1"/>
    <property type="match status" value="1"/>
</dbReference>
<dbReference type="Proteomes" id="UP001566132">
    <property type="component" value="Unassembled WGS sequence"/>
</dbReference>
<dbReference type="Pfam" id="PF05970">
    <property type="entry name" value="PIF1"/>
    <property type="match status" value="1"/>
</dbReference>
<keyword evidence="3 13" id="KW-0378">Hydrolase</keyword>
<evidence type="ECO:0000313" key="16">
    <source>
        <dbReference type="EMBL" id="KAL1494333.1"/>
    </source>
</evidence>
<keyword evidence="10 13" id="KW-0413">Isomerase</keyword>
<dbReference type="InterPro" id="IPR010285">
    <property type="entry name" value="DNA_helicase_pif1-like_DEAD"/>
</dbReference>
<evidence type="ECO:0000256" key="11">
    <source>
        <dbReference type="ARBA" id="ARBA00023242"/>
    </source>
</evidence>
<dbReference type="GO" id="GO:0043139">
    <property type="term" value="F:5'-3' DNA helicase activity"/>
    <property type="evidence" value="ECO:0007669"/>
    <property type="project" value="UniProtKB-UniRule"/>
</dbReference>
<comment type="caution">
    <text evidence="16">The sequence shown here is derived from an EMBL/GenBank/DDBJ whole genome shotgun (WGS) entry which is preliminary data.</text>
</comment>
<dbReference type="InterPro" id="IPR048293">
    <property type="entry name" value="PIF1_RRM3_pfh1"/>
</dbReference>
<dbReference type="GO" id="GO:0005739">
    <property type="term" value="C:mitochondrion"/>
    <property type="evidence" value="ECO:0007669"/>
    <property type="project" value="UniProtKB-SubCell"/>
</dbReference>